<evidence type="ECO:0000313" key="1">
    <source>
        <dbReference type="EMBL" id="MCH92625.1"/>
    </source>
</evidence>
<accession>A0A392N087</accession>
<name>A0A392N087_9FABA</name>
<keyword evidence="2" id="KW-1185">Reference proteome</keyword>
<proteinExistence type="predicted"/>
<comment type="caution">
    <text evidence="1">The sequence shown here is derived from an EMBL/GenBank/DDBJ whole genome shotgun (WGS) entry which is preliminary data.</text>
</comment>
<dbReference type="AlphaFoldDB" id="A0A392N087"/>
<sequence length="124" mass="13833">MENWLPVNVMQKIAAAMPPSADVGSDVRTNSRNAAGVGVCNSGLIIMSSSIGSQAGVEWQEVWATACHQLWWWRNKERHINSNSRPRFPAQTGLKTVREYKATASKQQAIMRPTQELVQIGWLL</sequence>
<evidence type="ECO:0000313" key="2">
    <source>
        <dbReference type="Proteomes" id="UP000265520"/>
    </source>
</evidence>
<reference evidence="1 2" key="1">
    <citation type="journal article" date="2018" name="Front. Plant Sci.">
        <title>Red Clover (Trifolium pratense) and Zigzag Clover (T. medium) - A Picture of Genomic Similarities and Differences.</title>
        <authorList>
            <person name="Dluhosova J."/>
            <person name="Istvanek J."/>
            <person name="Nedelnik J."/>
            <person name="Repkova J."/>
        </authorList>
    </citation>
    <scope>NUCLEOTIDE SEQUENCE [LARGE SCALE GENOMIC DNA]</scope>
    <source>
        <strain evidence="2">cv. 10/8</strain>
        <tissue evidence="1">Leaf</tissue>
    </source>
</reference>
<protein>
    <submittedName>
        <fullName evidence="1">Uncharacterized protein</fullName>
    </submittedName>
</protein>
<gene>
    <name evidence="1" type="ORF">A2U01_0013565</name>
</gene>
<dbReference type="Proteomes" id="UP000265520">
    <property type="component" value="Unassembled WGS sequence"/>
</dbReference>
<dbReference type="EMBL" id="LXQA010023082">
    <property type="protein sequence ID" value="MCH92625.1"/>
    <property type="molecule type" value="Genomic_DNA"/>
</dbReference>
<organism evidence="1 2">
    <name type="scientific">Trifolium medium</name>
    <dbReference type="NCBI Taxonomy" id="97028"/>
    <lineage>
        <taxon>Eukaryota</taxon>
        <taxon>Viridiplantae</taxon>
        <taxon>Streptophyta</taxon>
        <taxon>Embryophyta</taxon>
        <taxon>Tracheophyta</taxon>
        <taxon>Spermatophyta</taxon>
        <taxon>Magnoliopsida</taxon>
        <taxon>eudicotyledons</taxon>
        <taxon>Gunneridae</taxon>
        <taxon>Pentapetalae</taxon>
        <taxon>rosids</taxon>
        <taxon>fabids</taxon>
        <taxon>Fabales</taxon>
        <taxon>Fabaceae</taxon>
        <taxon>Papilionoideae</taxon>
        <taxon>50 kb inversion clade</taxon>
        <taxon>NPAAA clade</taxon>
        <taxon>Hologalegina</taxon>
        <taxon>IRL clade</taxon>
        <taxon>Trifolieae</taxon>
        <taxon>Trifolium</taxon>
    </lineage>
</organism>